<reference evidence="2 3" key="1">
    <citation type="submission" date="2021-06" db="EMBL/GenBank/DDBJ databases">
        <authorList>
            <person name="Palmer J.M."/>
        </authorList>
    </citation>
    <scope>NUCLEOTIDE SEQUENCE [LARGE SCALE GENOMIC DNA]</scope>
    <source>
        <strain evidence="2 3">AS_MEX2019</strain>
        <tissue evidence="2">Muscle</tissue>
    </source>
</reference>
<feature type="compositionally biased region" description="Polar residues" evidence="1">
    <location>
        <begin position="1"/>
        <end position="12"/>
    </location>
</feature>
<gene>
    <name evidence="2" type="ORF">AMECASPLE_026978</name>
</gene>
<comment type="caution">
    <text evidence="2">The sequence shown here is derived from an EMBL/GenBank/DDBJ whole genome shotgun (WGS) entry which is preliminary data.</text>
</comment>
<sequence length="107" mass="12213">MGQSRARVQSSPGPGPHHAGLRIKTDVQYHSTSCLSGSQNKCFNFREYPGPDRWQGGTGHGWTDSSFICSKVDNMKELSRRVRLWVHRSIMAERTRYWIQAAEMGFI</sequence>
<accession>A0ABV0YGU5</accession>
<organism evidence="2 3">
    <name type="scientific">Ameca splendens</name>
    <dbReference type="NCBI Taxonomy" id="208324"/>
    <lineage>
        <taxon>Eukaryota</taxon>
        <taxon>Metazoa</taxon>
        <taxon>Chordata</taxon>
        <taxon>Craniata</taxon>
        <taxon>Vertebrata</taxon>
        <taxon>Euteleostomi</taxon>
        <taxon>Actinopterygii</taxon>
        <taxon>Neopterygii</taxon>
        <taxon>Teleostei</taxon>
        <taxon>Neoteleostei</taxon>
        <taxon>Acanthomorphata</taxon>
        <taxon>Ovalentaria</taxon>
        <taxon>Atherinomorphae</taxon>
        <taxon>Cyprinodontiformes</taxon>
        <taxon>Goodeidae</taxon>
        <taxon>Ameca</taxon>
    </lineage>
</organism>
<keyword evidence="3" id="KW-1185">Reference proteome</keyword>
<evidence type="ECO:0000313" key="3">
    <source>
        <dbReference type="Proteomes" id="UP001469553"/>
    </source>
</evidence>
<name>A0ABV0YGU5_9TELE</name>
<protein>
    <submittedName>
        <fullName evidence="2">Uncharacterized protein</fullName>
    </submittedName>
</protein>
<dbReference type="EMBL" id="JAHRIP010031029">
    <property type="protein sequence ID" value="MEQ2292847.1"/>
    <property type="molecule type" value="Genomic_DNA"/>
</dbReference>
<proteinExistence type="predicted"/>
<feature type="region of interest" description="Disordered" evidence="1">
    <location>
        <begin position="1"/>
        <end position="21"/>
    </location>
</feature>
<evidence type="ECO:0000313" key="2">
    <source>
        <dbReference type="EMBL" id="MEQ2292847.1"/>
    </source>
</evidence>
<evidence type="ECO:0000256" key="1">
    <source>
        <dbReference type="SAM" id="MobiDB-lite"/>
    </source>
</evidence>
<dbReference type="Proteomes" id="UP001469553">
    <property type="component" value="Unassembled WGS sequence"/>
</dbReference>